<feature type="non-terminal residue" evidence="1">
    <location>
        <position position="1"/>
    </location>
</feature>
<proteinExistence type="predicted"/>
<dbReference type="EMBL" id="ML179632">
    <property type="protein sequence ID" value="THU83947.1"/>
    <property type="molecule type" value="Genomic_DNA"/>
</dbReference>
<sequence>WFRMAFDYVNVSLGPNYLSLVAGWIANERLHGWKKGGRRDGLLNSDRPREVTSWIMSGRYRVKKARVTSANVEEFAGQVWDWWTALQPEWRGLSPRGRPARLGLLNATDTWGSLDTHGNNGWLSLVVCAKWWRLALMEHTGDEASKDLLEKDW</sequence>
<organism evidence="1 2">
    <name type="scientific">Dendrothele bispora (strain CBS 962.96)</name>
    <dbReference type="NCBI Taxonomy" id="1314807"/>
    <lineage>
        <taxon>Eukaryota</taxon>
        <taxon>Fungi</taxon>
        <taxon>Dikarya</taxon>
        <taxon>Basidiomycota</taxon>
        <taxon>Agaricomycotina</taxon>
        <taxon>Agaricomycetes</taxon>
        <taxon>Agaricomycetidae</taxon>
        <taxon>Agaricales</taxon>
        <taxon>Agaricales incertae sedis</taxon>
        <taxon>Dendrothele</taxon>
    </lineage>
</organism>
<evidence type="ECO:0000313" key="2">
    <source>
        <dbReference type="Proteomes" id="UP000297245"/>
    </source>
</evidence>
<reference evidence="1 2" key="1">
    <citation type="journal article" date="2019" name="Nat. Ecol. Evol.">
        <title>Megaphylogeny resolves global patterns of mushroom evolution.</title>
        <authorList>
            <person name="Varga T."/>
            <person name="Krizsan K."/>
            <person name="Foldi C."/>
            <person name="Dima B."/>
            <person name="Sanchez-Garcia M."/>
            <person name="Sanchez-Ramirez S."/>
            <person name="Szollosi G.J."/>
            <person name="Szarkandi J.G."/>
            <person name="Papp V."/>
            <person name="Albert L."/>
            <person name="Andreopoulos W."/>
            <person name="Angelini C."/>
            <person name="Antonin V."/>
            <person name="Barry K.W."/>
            <person name="Bougher N.L."/>
            <person name="Buchanan P."/>
            <person name="Buyck B."/>
            <person name="Bense V."/>
            <person name="Catcheside P."/>
            <person name="Chovatia M."/>
            <person name="Cooper J."/>
            <person name="Damon W."/>
            <person name="Desjardin D."/>
            <person name="Finy P."/>
            <person name="Geml J."/>
            <person name="Haridas S."/>
            <person name="Hughes K."/>
            <person name="Justo A."/>
            <person name="Karasinski D."/>
            <person name="Kautmanova I."/>
            <person name="Kiss B."/>
            <person name="Kocsube S."/>
            <person name="Kotiranta H."/>
            <person name="LaButti K.M."/>
            <person name="Lechner B.E."/>
            <person name="Liimatainen K."/>
            <person name="Lipzen A."/>
            <person name="Lukacs Z."/>
            <person name="Mihaltcheva S."/>
            <person name="Morgado L.N."/>
            <person name="Niskanen T."/>
            <person name="Noordeloos M.E."/>
            <person name="Ohm R.A."/>
            <person name="Ortiz-Santana B."/>
            <person name="Ovrebo C."/>
            <person name="Racz N."/>
            <person name="Riley R."/>
            <person name="Savchenko A."/>
            <person name="Shiryaev A."/>
            <person name="Soop K."/>
            <person name="Spirin V."/>
            <person name="Szebenyi C."/>
            <person name="Tomsovsky M."/>
            <person name="Tulloss R.E."/>
            <person name="Uehling J."/>
            <person name="Grigoriev I.V."/>
            <person name="Vagvolgyi C."/>
            <person name="Papp T."/>
            <person name="Martin F.M."/>
            <person name="Miettinen O."/>
            <person name="Hibbett D.S."/>
            <person name="Nagy L.G."/>
        </authorList>
    </citation>
    <scope>NUCLEOTIDE SEQUENCE [LARGE SCALE GENOMIC DNA]</scope>
    <source>
        <strain evidence="1 2">CBS 962.96</strain>
    </source>
</reference>
<gene>
    <name evidence="1" type="ORF">K435DRAFT_598660</name>
</gene>
<evidence type="ECO:0000313" key="1">
    <source>
        <dbReference type="EMBL" id="THU83947.1"/>
    </source>
</evidence>
<dbReference type="OrthoDB" id="3250313at2759"/>
<keyword evidence="2" id="KW-1185">Reference proteome</keyword>
<name>A0A4S8L5R2_DENBC</name>
<dbReference type="AlphaFoldDB" id="A0A4S8L5R2"/>
<feature type="non-terminal residue" evidence="1">
    <location>
        <position position="153"/>
    </location>
</feature>
<dbReference type="Proteomes" id="UP000297245">
    <property type="component" value="Unassembled WGS sequence"/>
</dbReference>
<protein>
    <submittedName>
        <fullName evidence="1">Uncharacterized protein</fullName>
    </submittedName>
</protein>
<accession>A0A4S8L5R2</accession>